<keyword evidence="6" id="KW-0479">Metal-binding</keyword>
<comment type="caution">
    <text evidence="16">The sequence shown here is derived from an EMBL/GenBank/DDBJ whole genome shotgun (WGS) entry which is preliminary data.</text>
</comment>
<dbReference type="Pfam" id="PF02485">
    <property type="entry name" value="Branch"/>
    <property type="match status" value="1"/>
</dbReference>
<dbReference type="InterPro" id="IPR003406">
    <property type="entry name" value="Glyco_trans_14"/>
</dbReference>
<keyword evidence="11" id="KW-0472">Membrane</keyword>
<dbReference type="RefSeq" id="WP_219057827.1">
    <property type="nucleotide sequence ID" value="NZ_JAHBBH010000003.1"/>
</dbReference>
<evidence type="ECO:0000256" key="12">
    <source>
        <dbReference type="ARBA" id="ARBA00023157"/>
    </source>
</evidence>
<keyword evidence="15" id="KW-0175">Coiled coil</keyword>
<keyword evidence="10" id="KW-0333">Golgi apparatus</keyword>
<evidence type="ECO:0000256" key="9">
    <source>
        <dbReference type="ARBA" id="ARBA00022989"/>
    </source>
</evidence>
<evidence type="ECO:0000256" key="7">
    <source>
        <dbReference type="ARBA" id="ARBA00022824"/>
    </source>
</evidence>
<accession>A0ABS6WEI5</accession>
<comment type="subcellular location">
    <subcellularLocation>
        <location evidence="2">Endoplasmic reticulum membrane</location>
        <topology evidence="2">Single-pass type II membrane protein</topology>
    </subcellularLocation>
    <subcellularLocation>
        <location evidence="1">Golgi apparatus membrane</location>
        <topology evidence="1">Single-pass type II membrane protein</topology>
    </subcellularLocation>
</comment>
<dbReference type="PANTHER" id="PTHR46025:SF3">
    <property type="entry name" value="XYLOSYLTRANSFERASE OXT"/>
    <property type="match status" value="1"/>
</dbReference>
<evidence type="ECO:0000256" key="6">
    <source>
        <dbReference type="ARBA" id="ARBA00022723"/>
    </source>
</evidence>
<evidence type="ECO:0000313" key="16">
    <source>
        <dbReference type="EMBL" id="MBW3091717.1"/>
    </source>
</evidence>
<keyword evidence="8" id="KW-0735">Signal-anchor</keyword>
<keyword evidence="4" id="KW-0808">Transferase</keyword>
<keyword evidence="17" id="KW-1185">Reference proteome</keyword>
<evidence type="ECO:0000256" key="2">
    <source>
        <dbReference type="ARBA" id="ARBA00004648"/>
    </source>
</evidence>
<evidence type="ECO:0000313" key="17">
    <source>
        <dbReference type="Proteomes" id="UP000700815"/>
    </source>
</evidence>
<evidence type="ECO:0000256" key="14">
    <source>
        <dbReference type="ARBA" id="ARBA00042865"/>
    </source>
</evidence>
<dbReference type="InterPro" id="IPR043538">
    <property type="entry name" value="XYLT"/>
</dbReference>
<keyword evidence="13" id="KW-0325">Glycoprotein</keyword>
<keyword evidence="9" id="KW-1133">Transmembrane helix</keyword>
<evidence type="ECO:0000256" key="5">
    <source>
        <dbReference type="ARBA" id="ARBA00022692"/>
    </source>
</evidence>
<keyword evidence="7" id="KW-0256">Endoplasmic reticulum</keyword>
<proteinExistence type="predicted"/>
<sequence length="299" mass="34534">MITQHLSHSFVVTAYKDMENLERLIDRLKDNHNILLHVDASSTVIGDDDVARFNMLENTYAEKRHAISWGSYKHLLALLELTRRAVACTEGDGYIHLISGQDIPIRSDAEFGQFFDGDHRIYMDCRTVDQMAPHQKAMYQLKNRFWRYDYWNKTVHALRDIDIALQKTLHIVNDSFGGETNLAQGLVWMSLPVDAARYVLDFVDAHPKFMKDLYQAQIPEEFLFQTVLVNSPYAKDIVPDNLRYMDWHKRNGSLPAYLDASDYPKAMESGSFFARKIDSGISRDFLRKAGYLVDGERGE</sequence>
<evidence type="ECO:0000256" key="4">
    <source>
        <dbReference type="ARBA" id="ARBA00022679"/>
    </source>
</evidence>
<keyword evidence="5" id="KW-0812">Transmembrane</keyword>
<evidence type="ECO:0000256" key="11">
    <source>
        <dbReference type="ARBA" id="ARBA00023136"/>
    </source>
</evidence>
<evidence type="ECO:0000256" key="15">
    <source>
        <dbReference type="SAM" id="Coils"/>
    </source>
</evidence>
<reference evidence="16 17" key="1">
    <citation type="submission" date="2021-05" db="EMBL/GenBank/DDBJ databases">
        <title>Phylogenetic classification of ten novel species belonging to the genus Bifidobacterium comprising B. colchicus sp. nov., B. abeli sp. nov., B. bicoloris sp. nov., B. guerezis sp. nov., B. rosaliae sp. nov., B. santillanensis sp. nov., B. argentati sp. nov., B. amazzoni sp. nov., B. pluviali sp. nov., and B. pinnaculum sp. nov.</title>
        <authorList>
            <person name="Lugli G.A."/>
            <person name="Ruiz Garcia L."/>
            <person name="Margolles A."/>
            <person name="Ventura M."/>
        </authorList>
    </citation>
    <scope>NUCLEOTIDE SEQUENCE [LARGE SCALE GENOMIC DNA]</scope>
    <source>
        <strain evidence="16 17">82T10</strain>
    </source>
</reference>
<keyword evidence="3" id="KW-0328">Glycosyltransferase</keyword>
<organism evidence="16 17">
    <name type="scientific">Bifidobacterium miconis</name>
    <dbReference type="NCBI Taxonomy" id="2834435"/>
    <lineage>
        <taxon>Bacteria</taxon>
        <taxon>Bacillati</taxon>
        <taxon>Actinomycetota</taxon>
        <taxon>Actinomycetes</taxon>
        <taxon>Bifidobacteriales</taxon>
        <taxon>Bifidobacteriaceae</taxon>
        <taxon>Bifidobacterium</taxon>
    </lineage>
</organism>
<evidence type="ECO:0000256" key="10">
    <source>
        <dbReference type="ARBA" id="ARBA00023034"/>
    </source>
</evidence>
<dbReference type="PANTHER" id="PTHR46025">
    <property type="entry name" value="XYLOSYLTRANSFERASE OXT"/>
    <property type="match status" value="1"/>
</dbReference>
<evidence type="ECO:0000256" key="3">
    <source>
        <dbReference type="ARBA" id="ARBA00022676"/>
    </source>
</evidence>
<gene>
    <name evidence="16" type="ORF">KIH79_01855</name>
</gene>
<protein>
    <recommendedName>
        <fullName evidence="14">Peptide O-xylosyltransferase</fullName>
    </recommendedName>
</protein>
<evidence type="ECO:0000256" key="13">
    <source>
        <dbReference type="ARBA" id="ARBA00023180"/>
    </source>
</evidence>
<dbReference type="Proteomes" id="UP000700815">
    <property type="component" value="Unassembled WGS sequence"/>
</dbReference>
<dbReference type="EMBL" id="JAHBBH010000003">
    <property type="protein sequence ID" value="MBW3091717.1"/>
    <property type="molecule type" value="Genomic_DNA"/>
</dbReference>
<evidence type="ECO:0000256" key="8">
    <source>
        <dbReference type="ARBA" id="ARBA00022968"/>
    </source>
</evidence>
<keyword evidence="12" id="KW-1015">Disulfide bond</keyword>
<feature type="coiled-coil region" evidence="15">
    <location>
        <begin position="11"/>
        <end position="38"/>
    </location>
</feature>
<name>A0ABS6WEI5_9BIFI</name>
<evidence type="ECO:0000256" key="1">
    <source>
        <dbReference type="ARBA" id="ARBA00004323"/>
    </source>
</evidence>